<organism evidence="2 3">
    <name type="scientific">Saccharothrix syringae</name>
    <name type="common">Nocardiopsis syringae</name>
    <dbReference type="NCBI Taxonomy" id="103733"/>
    <lineage>
        <taxon>Bacteria</taxon>
        <taxon>Bacillati</taxon>
        <taxon>Actinomycetota</taxon>
        <taxon>Actinomycetes</taxon>
        <taxon>Pseudonocardiales</taxon>
        <taxon>Pseudonocardiaceae</taxon>
        <taxon>Saccharothrix</taxon>
    </lineage>
</organism>
<dbReference type="Proteomes" id="UP000325787">
    <property type="component" value="Chromosome"/>
</dbReference>
<gene>
    <name evidence="2" type="ORF">EKG83_46375</name>
</gene>
<proteinExistence type="predicted"/>
<sequence>MRDEARVGYQGGVRRENARVILAGATAAALAFGFLLPSLVAGRFAPSPTAVTAAAVMAAIALAAARGD</sequence>
<evidence type="ECO:0000313" key="2">
    <source>
        <dbReference type="EMBL" id="QFZ23895.1"/>
    </source>
</evidence>
<dbReference type="RefSeq" id="WP_153278841.1">
    <property type="nucleotide sequence ID" value="NZ_CP034550.1"/>
</dbReference>
<dbReference type="KEGG" id="ssyi:EKG83_46375"/>
<dbReference type="AlphaFoldDB" id="A0A5Q0HD58"/>
<accession>A0A5Q0HD58</accession>
<dbReference type="EMBL" id="CP034550">
    <property type="protein sequence ID" value="QFZ23895.1"/>
    <property type="molecule type" value="Genomic_DNA"/>
</dbReference>
<feature type="transmembrane region" description="Helical" evidence="1">
    <location>
        <begin position="20"/>
        <end position="41"/>
    </location>
</feature>
<keyword evidence="3" id="KW-1185">Reference proteome</keyword>
<keyword evidence="1" id="KW-1133">Transmembrane helix</keyword>
<reference evidence="3" key="1">
    <citation type="journal article" date="2021" name="Curr. Microbiol.">
        <title>Complete genome of nocamycin-producing strain Saccharothrix syringae NRRL B-16468 reveals the biosynthetic potential for secondary metabolites.</title>
        <authorList>
            <person name="Mo X."/>
            <person name="Yang S."/>
        </authorList>
    </citation>
    <scope>NUCLEOTIDE SEQUENCE [LARGE SCALE GENOMIC DNA]</scope>
    <source>
        <strain evidence="3">ATCC 51364 / DSM 43886 / JCM 6844 / KCTC 9398 / NBRC 14523 / NRRL B-16468 / INA 2240</strain>
    </source>
</reference>
<keyword evidence="1" id="KW-0472">Membrane</keyword>
<name>A0A5Q0HD58_SACSY</name>
<evidence type="ECO:0000256" key="1">
    <source>
        <dbReference type="SAM" id="Phobius"/>
    </source>
</evidence>
<feature type="transmembrane region" description="Helical" evidence="1">
    <location>
        <begin position="47"/>
        <end position="65"/>
    </location>
</feature>
<protein>
    <submittedName>
        <fullName evidence="2">Uncharacterized protein</fullName>
    </submittedName>
</protein>
<keyword evidence="1" id="KW-0812">Transmembrane</keyword>
<evidence type="ECO:0000313" key="3">
    <source>
        <dbReference type="Proteomes" id="UP000325787"/>
    </source>
</evidence>